<dbReference type="Pfam" id="PF23557">
    <property type="entry name" value="TPR_leprecan"/>
    <property type="match status" value="1"/>
</dbReference>
<keyword evidence="6" id="KW-0223">Dioxygenase</keyword>
<dbReference type="InterPro" id="IPR005123">
    <property type="entry name" value="Oxoglu/Fe-dep_dioxygenase_dom"/>
</dbReference>
<evidence type="ECO:0000256" key="8">
    <source>
        <dbReference type="ARBA" id="ARBA00023004"/>
    </source>
</evidence>
<feature type="compositionally biased region" description="Basic and acidic residues" evidence="10">
    <location>
        <begin position="562"/>
        <end position="584"/>
    </location>
</feature>
<evidence type="ECO:0000256" key="1">
    <source>
        <dbReference type="ARBA" id="ARBA00001961"/>
    </source>
</evidence>
<dbReference type="PANTHER" id="PTHR13986:SF8">
    <property type="entry name" value="PROLYL 3-HYDROXYLASE 1-LIKE PROTEIN"/>
    <property type="match status" value="1"/>
</dbReference>
<evidence type="ECO:0000256" key="5">
    <source>
        <dbReference type="ARBA" id="ARBA00022824"/>
    </source>
</evidence>
<keyword evidence="7" id="KW-0560">Oxidoreductase</keyword>
<dbReference type="InterPro" id="IPR006620">
    <property type="entry name" value="Pro_4_hyd_alph"/>
</dbReference>
<evidence type="ECO:0000313" key="14">
    <source>
        <dbReference type="RefSeq" id="XP_022097822.1"/>
    </source>
</evidence>
<feature type="region of interest" description="Disordered" evidence="10">
    <location>
        <begin position="490"/>
        <end position="595"/>
    </location>
</feature>
<sequence>MQLAVVMAQLLTLISLVSLLFVAKTFIQTAESETEENTTPTTTYDEWYQSGMDSYNKEDWEDTIYYLEKALEEFNFYRSSLVECRLKCSNVTRTRASSSQKDEENLLTEMQYFQGLFLKANCVRKCKFDKLGNRPQLIDNDLTDKFLSRMPYSYLQFAYYKSFEYEKAVAAAYTYVQWHQDDEVMQNNLEYYRNLHGITEEHLVDLEERPHHKYFMEGYKAYERGDFAAVIENIHKALEHYWKVDEECRALCEGKYENREFMDLYEAISNHFASVLYCKSQCEEWNSRMKGTVIDNYLPNHYHYLQYAYHKEGRMTEAVNAAASFLALVPNDPTMTSNMHYYEDEEGVSKYTVQPADEAVAYQRRKDLEQKMLQFAKLHFWGDEDQEYLEEHYRSTAQAMLYQDQAEPINPDEVLLGAEILEALQTGQSFAENHADDPEEVMTPPEEIWADYTDEEEEEVDVEHFPEYYFEKPEEIWPEDEFVLMDEDDFGDEPVKEYSPEPGVLYGEDDEEDEERTRDHFLDANEMAASDEDKERTSNSEKFGPRSKMKKDDFVDPNLGYHVDDSGIKWPSIKDDSKAEKRPEVPTQRTDGSRNEADDVMEGISALEGLKKSLSKQDLFPSGPPRAGPSIQGRRYIEDFDNEQVIEEPSYVPSLDGVKLYMNAAMLNGTKRMAADKLATQIECDNLIKLMDIESKMGDGYSGKVYPHTKYESFEGMTVLVAVKAAKVGREMNLRLFPICSLVTRFFTPSRTDLSHPIHADNCSLDDAHVCHKTPPAYTWRDWSAILYLNEDFEGGEFVFAHPNMTYQAHLKPKCGRLVVFSAGEENVHGAKAVLSSRRCALALWFTEDPRYQEQEFNKAAVLFRETWEEQEAMKKS</sequence>
<dbReference type="RefSeq" id="XP_022097822.1">
    <property type="nucleotide sequence ID" value="XM_022242130.1"/>
</dbReference>
<dbReference type="PROSITE" id="PS51471">
    <property type="entry name" value="FE2OG_OXY"/>
    <property type="match status" value="1"/>
</dbReference>
<proteinExistence type="inferred from homology"/>
<evidence type="ECO:0000256" key="4">
    <source>
        <dbReference type="ARBA" id="ARBA00022729"/>
    </source>
</evidence>
<keyword evidence="3" id="KW-0479">Metal-binding</keyword>
<evidence type="ECO:0000313" key="13">
    <source>
        <dbReference type="Proteomes" id="UP000694845"/>
    </source>
</evidence>
<evidence type="ECO:0000256" key="9">
    <source>
        <dbReference type="ARBA" id="ARBA00023180"/>
    </source>
</evidence>
<dbReference type="InterPro" id="IPR056585">
    <property type="entry name" value="Leprecan_dom"/>
</dbReference>
<dbReference type="GO" id="GO:0016705">
    <property type="term" value="F:oxidoreductase activity, acting on paired donors, with incorporation or reduction of molecular oxygen"/>
    <property type="evidence" value="ECO:0007669"/>
    <property type="project" value="InterPro"/>
</dbReference>
<dbReference type="OMA" id="HEFERHE"/>
<reference evidence="14" key="1">
    <citation type="submission" date="2025-08" db="UniProtKB">
        <authorList>
            <consortium name="RefSeq"/>
        </authorList>
    </citation>
    <scope>IDENTIFICATION</scope>
</reference>
<dbReference type="GO" id="GO:0005506">
    <property type="term" value="F:iron ion binding"/>
    <property type="evidence" value="ECO:0007669"/>
    <property type="project" value="InterPro"/>
</dbReference>
<evidence type="ECO:0000259" key="12">
    <source>
        <dbReference type="PROSITE" id="PS51471"/>
    </source>
</evidence>
<dbReference type="AlphaFoldDB" id="A0A8B7YYQ5"/>
<dbReference type="Pfam" id="PF13640">
    <property type="entry name" value="2OG-FeII_Oxy_3"/>
    <property type="match status" value="1"/>
</dbReference>
<dbReference type="KEGG" id="aplc:110983136"/>
<comment type="similarity">
    <text evidence="2">Belongs to the leprecan family.</text>
</comment>
<keyword evidence="9" id="KW-0325">Glycoprotein</keyword>
<dbReference type="Proteomes" id="UP000694845">
    <property type="component" value="Unplaced"/>
</dbReference>
<evidence type="ECO:0000256" key="11">
    <source>
        <dbReference type="SAM" id="SignalP"/>
    </source>
</evidence>
<keyword evidence="4 11" id="KW-0732">Signal</keyword>
<dbReference type="InterPro" id="IPR011990">
    <property type="entry name" value="TPR-like_helical_dom_sf"/>
</dbReference>
<dbReference type="SMART" id="SM00702">
    <property type="entry name" value="P4Hc"/>
    <property type="match status" value="1"/>
</dbReference>
<accession>A0A8B7YYQ5</accession>
<dbReference type="GO" id="GO:0051213">
    <property type="term" value="F:dioxygenase activity"/>
    <property type="evidence" value="ECO:0007669"/>
    <property type="project" value="UniProtKB-KW"/>
</dbReference>
<keyword evidence="13" id="KW-1185">Reference proteome</keyword>
<dbReference type="GO" id="GO:0030199">
    <property type="term" value="P:collagen fibril organization"/>
    <property type="evidence" value="ECO:0007669"/>
    <property type="project" value="TreeGrafter"/>
</dbReference>
<gene>
    <name evidence="14" type="primary">LOC110983136</name>
</gene>
<dbReference type="Gene3D" id="2.60.120.620">
    <property type="entry name" value="q2cbj1_9rhob like domain"/>
    <property type="match status" value="1"/>
</dbReference>
<name>A0A8B7YYQ5_ACAPL</name>
<keyword evidence="5" id="KW-0256">Endoplasmic reticulum</keyword>
<evidence type="ECO:0000256" key="3">
    <source>
        <dbReference type="ARBA" id="ARBA00022723"/>
    </source>
</evidence>
<protein>
    <submittedName>
        <fullName evidence="14">Prolyl 3-hydroxylase 2-like</fullName>
    </submittedName>
</protein>
<dbReference type="GeneID" id="110983136"/>
<feature type="signal peptide" evidence="11">
    <location>
        <begin position="1"/>
        <end position="32"/>
    </location>
</feature>
<organism evidence="13 14">
    <name type="scientific">Acanthaster planci</name>
    <name type="common">Crown-of-thorns starfish</name>
    <dbReference type="NCBI Taxonomy" id="133434"/>
    <lineage>
        <taxon>Eukaryota</taxon>
        <taxon>Metazoa</taxon>
        <taxon>Echinodermata</taxon>
        <taxon>Eleutherozoa</taxon>
        <taxon>Asterozoa</taxon>
        <taxon>Asteroidea</taxon>
        <taxon>Valvatacea</taxon>
        <taxon>Valvatida</taxon>
        <taxon>Acanthasteridae</taxon>
        <taxon>Acanthaster</taxon>
    </lineage>
</organism>
<keyword evidence="8" id="KW-0408">Iron</keyword>
<dbReference type="GO" id="GO:0031418">
    <property type="term" value="F:L-ascorbic acid binding"/>
    <property type="evidence" value="ECO:0007669"/>
    <property type="project" value="InterPro"/>
</dbReference>
<dbReference type="Gene3D" id="1.25.40.10">
    <property type="entry name" value="Tetratricopeptide repeat domain"/>
    <property type="match status" value="2"/>
</dbReference>
<feature type="chain" id="PRO_5034613344" evidence="11">
    <location>
        <begin position="33"/>
        <end position="877"/>
    </location>
</feature>
<evidence type="ECO:0000256" key="7">
    <source>
        <dbReference type="ARBA" id="ARBA00023002"/>
    </source>
</evidence>
<dbReference type="GO" id="GO:0005518">
    <property type="term" value="F:collagen binding"/>
    <property type="evidence" value="ECO:0007669"/>
    <property type="project" value="TreeGrafter"/>
</dbReference>
<evidence type="ECO:0000256" key="2">
    <source>
        <dbReference type="ARBA" id="ARBA00006487"/>
    </source>
</evidence>
<evidence type="ECO:0000256" key="6">
    <source>
        <dbReference type="ARBA" id="ARBA00022964"/>
    </source>
</evidence>
<evidence type="ECO:0000256" key="10">
    <source>
        <dbReference type="SAM" id="MobiDB-lite"/>
    </source>
</evidence>
<dbReference type="OrthoDB" id="8517835at2759"/>
<dbReference type="InterPro" id="IPR052284">
    <property type="entry name" value="Collagen_mod_leprecan"/>
</dbReference>
<feature type="domain" description="Fe2OG dioxygenase" evidence="12">
    <location>
        <begin position="738"/>
        <end position="848"/>
    </location>
</feature>
<comment type="cofactor">
    <cofactor evidence="1">
        <name>L-ascorbate</name>
        <dbReference type="ChEBI" id="CHEBI:38290"/>
    </cofactor>
</comment>
<dbReference type="InterPro" id="IPR044862">
    <property type="entry name" value="Pro_4_hyd_alph_FE2OG_OXY"/>
</dbReference>
<dbReference type="PANTHER" id="PTHR13986">
    <property type="entry name" value="PROTEIN LYSINE HYDROXYLATION COMPLEX COMPONENT"/>
    <property type="match status" value="1"/>
</dbReference>
<dbReference type="GO" id="GO:0005783">
    <property type="term" value="C:endoplasmic reticulum"/>
    <property type="evidence" value="ECO:0007669"/>
    <property type="project" value="TreeGrafter"/>
</dbReference>